<feature type="compositionally biased region" description="Polar residues" evidence="1">
    <location>
        <begin position="186"/>
        <end position="208"/>
    </location>
</feature>
<keyword evidence="3" id="KW-1185">Reference proteome</keyword>
<dbReference type="AlphaFoldDB" id="A0A5B7CL60"/>
<comment type="caution">
    <text evidence="2">The sequence shown here is derived from an EMBL/GenBank/DDBJ whole genome shotgun (WGS) entry which is preliminary data.</text>
</comment>
<protein>
    <submittedName>
        <fullName evidence="2">Uncharacterized protein</fullName>
    </submittedName>
</protein>
<feature type="compositionally biased region" description="Low complexity" evidence="1">
    <location>
        <begin position="106"/>
        <end position="118"/>
    </location>
</feature>
<dbReference type="Proteomes" id="UP000324222">
    <property type="component" value="Unassembled WGS sequence"/>
</dbReference>
<accession>A0A5B7CL60</accession>
<feature type="compositionally biased region" description="Basic and acidic residues" evidence="1">
    <location>
        <begin position="150"/>
        <end position="159"/>
    </location>
</feature>
<reference evidence="2 3" key="1">
    <citation type="submission" date="2019-05" db="EMBL/GenBank/DDBJ databases">
        <title>Another draft genome of Portunus trituberculatus and its Hox gene families provides insights of decapod evolution.</title>
        <authorList>
            <person name="Jeong J.-H."/>
            <person name="Song I."/>
            <person name="Kim S."/>
            <person name="Choi T."/>
            <person name="Kim D."/>
            <person name="Ryu S."/>
            <person name="Kim W."/>
        </authorList>
    </citation>
    <scope>NUCLEOTIDE SEQUENCE [LARGE SCALE GENOMIC DNA]</scope>
    <source>
        <tissue evidence="2">Muscle</tissue>
    </source>
</reference>
<sequence length="231" mass="24987">MDAEGTAASVGHKIHNYELEVASYKEGKSFPEAKKGIINRMSLEHFNLADLSPTTGDVPVSDEYKVEWVKAKAEFKRKKSAAFTADVCDPSQKSCGPTVAFALQSSDSAHSSDSGQSLNESAHSYESSLSQETRSNNKPEQLEGSGISSKLDETPASDDVKSTVAAMKSIFERDAKLRSVSDKFSFGSNENLSFGTTLKSSHSSASLTKTEKKEFGAFSSADMNVMEKQKK</sequence>
<feature type="compositionally biased region" description="Polar residues" evidence="1">
    <location>
        <begin position="119"/>
        <end position="134"/>
    </location>
</feature>
<name>A0A5B7CL60_PORTR</name>
<gene>
    <name evidence="2" type="ORF">E2C01_002076</name>
</gene>
<feature type="region of interest" description="Disordered" evidence="1">
    <location>
        <begin position="185"/>
        <end position="231"/>
    </location>
</feature>
<evidence type="ECO:0000313" key="3">
    <source>
        <dbReference type="Proteomes" id="UP000324222"/>
    </source>
</evidence>
<organism evidence="2 3">
    <name type="scientific">Portunus trituberculatus</name>
    <name type="common">Swimming crab</name>
    <name type="synonym">Neptunus trituberculatus</name>
    <dbReference type="NCBI Taxonomy" id="210409"/>
    <lineage>
        <taxon>Eukaryota</taxon>
        <taxon>Metazoa</taxon>
        <taxon>Ecdysozoa</taxon>
        <taxon>Arthropoda</taxon>
        <taxon>Crustacea</taxon>
        <taxon>Multicrustacea</taxon>
        <taxon>Malacostraca</taxon>
        <taxon>Eumalacostraca</taxon>
        <taxon>Eucarida</taxon>
        <taxon>Decapoda</taxon>
        <taxon>Pleocyemata</taxon>
        <taxon>Brachyura</taxon>
        <taxon>Eubrachyura</taxon>
        <taxon>Portunoidea</taxon>
        <taxon>Portunidae</taxon>
        <taxon>Portuninae</taxon>
        <taxon>Portunus</taxon>
    </lineage>
</organism>
<feature type="region of interest" description="Disordered" evidence="1">
    <location>
        <begin position="106"/>
        <end position="159"/>
    </location>
</feature>
<evidence type="ECO:0000256" key="1">
    <source>
        <dbReference type="SAM" id="MobiDB-lite"/>
    </source>
</evidence>
<dbReference type="OrthoDB" id="6372603at2759"/>
<proteinExistence type="predicted"/>
<dbReference type="EMBL" id="VSRR010000070">
    <property type="protein sequence ID" value="MPC09464.1"/>
    <property type="molecule type" value="Genomic_DNA"/>
</dbReference>
<evidence type="ECO:0000313" key="2">
    <source>
        <dbReference type="EMBL" id="MPC09464.1"/>
    </source>
</evidence>